<accession>A0ABD1ZC87</accession>
<keyword evidence="1" id="KW-1133">Transmembrane helix</keyword>
<organism evidence="2 3">
    <name type="scientific">Riccia fluitans</name>
    <dbReference type="NCBI Taxonomy" id="41844"/>
    <lineage>
        <taxon>Eukaryota</taxon>
        <taxon>Viridiplantae</taxon>
        <taxon>Streptophyta</taxon>
        <taxon>Embryophyta</taxon>
        <taxon>Marchantiophyta</taxon>
        <taxon>Marchantiopsida</taxon>
        <taxon>Marchantiidae</taxon>
        <taxon>Marchantiales</taxon>
        <taxon>Ricciaceae</taxon>
        <taxon>Riccia</taxon>
    </lineage>
</organism>
<sequence length="198" mass="21672">MARNDRDHVGDGIHSWIFFWLCLRVIVDLLIRAGRLHALLFDDCVPDCVPVPGRLSPDASAESLEDRGYDVSGSSACACEAAGLSSASKAIQLPLRHLNSSKLEQKMINPLIPSARTLPESSKRFNKFKTSLLLKASCHEPCFEGAAEIEMEELGSMFTSSWWTSELQRGMFARSLPVSVSQRELPGPVSCVPPSGNL</sequence>
<evidence type="ECO:0000313" key="2">
    <source>
        <dbReference type="EMBL" id="KAL2644257.1"/>
    </source>
</evidence>
<protein>
    <submittedName>
        <fullName evidence="2">Uncharacterized protein</fullName>
    </submittedName>
</protein>
<keyword evidence="3" id="KW-1185">Reference proteome</keyword>
<reference evidence="2 3" key="1">
    <citation type="submission" date="2024-09" db="EMBL/GenBank/DDBJ databases">
        <title>Chromosome-scale assembly of Riccia fluitans.</title>
        <authorList>
            <person name="Paukszto L."/>
            <person name="Sawicki J."/>
            <person name="Karawczyk K."/>
            <person name="Piernik-Szablinska J."/>
            <person name="Szczecinska M."/>
            <person name="Mazdziarz M."/>
        </authorList>
    </citation>
    <scope>NUCLEOTIDE SEQUENCE [LARGE SCALE GENOMIC DNA]</scope>
    <source>
        <strain evidence="2">Rf_01</strain>
        <tissue evidence="2">Aerial parts of the thallus</tissue>
    </source>
</reference>
<feature type="transmembrane region" description="Helical" evidence="1">
    <location>
        <begin position="12"/>
        <end position="31"/>
    </location>
</feature>
<name>A0ABD1ZC87_9MARC</name>
<proteinExistence type="predicted"/>
<comment type="caution">
    <text evidence="2">The sequence shown here is derived from an EMBL/GenBank/DDBJ whole genome shotgun (WGS) entry which is preliminary data.</text>
</comment>
<keyword evidence="1" id="KW-0472">Membrane</keyword>
<evidence type="ECO:0000313" key="3">
    <source>
        <dbReference type="Proteomes" id="UP001605036"/>
    </source>
</evidence>
<evidence type="ECO:0000256" key="1">
    <source>
        <dbReference type="SAM" id="Phobius"/>
    </source>
</evidence>
<dbReference type="EMBL" id="JBHFFA010000002">
    <property type="protein sequence ID" value="KAL2644257.1"/>
    <property type="molecule type" value="Genomic_DNA"/>
</dbReference>
<dbReference type="Proteomes" id="UP001605036">
    <property type="component" value="Unassembled WGS sequence"/>
</dbReference>
<gene>
    <name evidence="2" type="ORF">R1flu_011844</name>
</gene>
<keyword evidence="1" id="KW-0812">Transmembrane</keyword>
<dbReference type="AlphaFoldDB" id="A0ABD1ZC87"/>